<comment type="similarity">
    <text evidence="1">Belongs to the 'phage' integrase family.</text>
</comment>
<feature type="domain" description="Tyr recombinase" evidence="4">
    <location>
        <begin position="1"/>
        <end position="126"/>
    </location>
</feature>
<dbReference type="GO" id="GO:0003677">
    <property type="term" value="F:DNA binding"/>
    <property type="evidence" value="ECO:0007669"/>
    <property type="project" value="UniProtKB-KW"/>
</dbReference>
<dbReference type="InterPro" id="IPR013762">
    <property type="entry name" value="Integrase-like_cat_sf"/>
</dbReference>
<proteinExistence type="inferred from homology"/>
<dbReference type="SUPFAM" id="SSF56349">
    <property type="entry name" value="DNA breaking-rejoining enzymes"/>
    <property type="match status" value="1"/>
</dbReference>
<dbReference type="PANTHER" id="PTHR30349:SF41">
    <property type="entry name" value="INTEGRASE_RECOMBINASE PROTEIN MJ0367-RELATED"/>
    <property type="match status" value="1"/>
</dbReference>
<dbReference type="InterPro" id="IPR050090">
    <property type="entry name" value="Tyrosine_recombinase_XerCD"/>
</dbReference>
<evidence type="ECO:0000256" key="3">
    <source>
        <dbReference type="ARBA" id="ARBA00023172"/>
    </source>
</evidence>
<dbReference type="InterPro" id="IPR002104">
    <property type="entry name" value="Integrase_catalytic"/>
</dbReference>
<evidence type="ECO:0000256" key="2">
    <source>
        <dbReference type="ARBA" id="ARBA00023125"/>
    </source>
</evidence>
<keyword evidence="2" id="KW-0238">DNA-binding</keyword>
<organism evidence="5">
    <name type="scientific">candidate division WOR-3 bacterium</name>
    <dbReference type="NCBI Taxonomy" id="2052148"/>
    <lineage>
        <taxon>Bacteria</taxon>
        <taxon>Bacteria division WOR-3</taxon>
    </lineage>
</organism>
<dbReference type="InterPro" id="IPR011010">
    <property type="entry name" value="DNA_brk_join_enz"/>
</dbReference>
<dbReference type="AlphaFoldDB" id="A0A7V3NUD7"/>
<dbReference type="Pfam" id="PF00589">
    <property type="entry name" value="Phage_integrase"/>
    <property type="match status" value="1"/>
</dbReference>
<dbReference type="PROSITE" id="PS51898">
    <property type="entry name" value="TYR_RECOMBINASE"/>
    <property type="match status" value="1"/>
</dbReference>
<sequence length="161" mass="18904">MLMHIRESKRRKDRYSMLSNIALGVLRKYWQEYRPTKWLFAGPDKERHITIRTAQRIFGMACKRAGVKKEVTIHSLRHSFATHPLGNGIALKCFQELLAGHKSSRTTEIYTHLSSKDSMRMRNPLDQIWEEKKVVHLKAWIDHTVVNSVKKGIKSEIFVYE</sequence>
<dbReference type="EMBL" id="DTGD01000222">
    <property type="protein sequence ID" value="HGB36415.1"/>
    <property type="molecule type" value="Genomic_DNA"/>
</dbReference>
<evidence type="ECO:0000256" key="1">
    <source>
        <dbReference type="ARBA" id="ARBA00008857"/>
    </source>
</evidence>
<protein>
    <recommendedName>
        <fullName evidence="4">Tyr recombinase domain-containing protein</fullName>
    </recommendedName>
</protein>
<keyword evidence="3" id="KW-0233">DNA recombination</keyword>
<name>A0A7V3NUD7_UNCW3</name>
<evidence type="ECO:0000259" key="4">
    <source>
        <dbReference type="PROSITE" id="PS51898"/>
    </source>
</evidence>
<gene>
    <name evidence="5" type="ORF">ENV38_05890</name>
</gene>
<dbReference type="GO" id="GO:0006310">
    <property type="term" value="P:DNA recombination"/>
    <property type="evidence" value="ECO:0007669"/>
    <property type="project" value="UniProtKB-KW"/>
</dbReference>
<accession>A0A7V3NUD7</accession>
<dbReference type="Gene3D" id="1.10.443.10">
    <property type="entry name" value="Intergrase catalytic core"/>
    <property type="match status" value="1"/>
</dbReference>
<evidence type="ECO:0000313" key="5">
    <source>
        <dbReference type="EMBL" id="HGB36415.1"/>
    </source>
</evidence>
<comment type="caution">
    <text evidence="5">The sequence shown here is derived from an EMBL/GenBank/DDBJ whole genome shotgun (WGS) entry which is preliminary data.</text>
</comment>
<dbReference type="GO" id="GO:0015074">
    <property type="term" value="P:DNA integration"/>
    <property type="evidence" value="ECO:0007669"/>
    <property type="project" value="InterPro"/>
</dbReference>
<reference evidence="5" key="1">
    <citation type="journal article" date="2020" name="mSystems">
        <title>Genome- and Community-Level Interaction Insights into Carbon Utilization and Element Cycling Functions of Hydrothermarchaeota in Hydrothermal Sediment.</title>
        <authorList>
            <person name="Zhou Z."/>
            <person name="Liu Y."/>
            <person name="Xu W."/>
            <person name="Pan J."/>
            <person name="Luo Z.H."/>
            <person name="Li M."/>
        </authorList>
    </citation>
    <scope>NUCLEOTIDE SEQUENCE [LARGE SCALE GENOMIC DNA]</scope>
    <source>
        <strain evidence="5">SpSt-754</strain>
    </source>
</reference>
<dbReference type="PANTHER" id="PTHR30349">
    <property type="entry name" value="PHAGE INTEGRASE-RELATED"/>
    <property type="match status" value="1"/>
</dbReference>